<feature type="region of interest" description="Disordered" evidence="1">
    <location>
        <begin position="14"/>
        <end position="58"/>
    </location>
</feature>
<name>A0ABR3VWN0_9PEZI</name>
<dbReference type="Proteomes" id="UP001586593">
    <property type="component" value="Unassembled WGS sequence"/>
</dbReference>
<sequence>MLGAASGQAWTYANPVDIGSQGDKVPLLLGDPARSSSGPPPFARRSKRNVPGEVTRRPDCSARPRTCLRYMEGTVVIFQLIGNLFWVLTEARFRKRRDLARSLSAPR</sequence>
<keyword evidence="3" id="KW-1185">Reference proteome</keyword>
<comment type="caution">
    <text evidence="2">The sequence shown here is derived from an EMBL/GenBank/DDBJ whole genome shotgun (WGS) entry which is preliminary data.</text>
</comment>
<dbReference type="EMBL" id="JAZHXJ010001006">
    <property type="protein sequence ID" value="KAL1846973.1"/>
    <property type="molecule type" value="Genomic_DNA"/>
</dbReference>
<proteinExistence type="predicted"/>
<evidence type="ECO:0000313" key="3">
    <source>
        <dbReference type="Proteomes" id="UP001586593"/>
    </source>
</evidence>
<reference evidence="2 3" key="1">
    <citation type="journal article" date="2024" name="Commun. Biol.">
        <title>Comparative genomic analysis of thermophilic fungi reveals convergent evolutionary adaptations and gene losses.</title>
        <authorList>
            <person name="Steindorff A.S."/>
            <person name="Aguilar-Pontes M.V."/>
            <person name="Robinson A.J."/>
            <person name="Andreopoulos B."/>
            <person name="LaButti K."/>
            <person name="Kuo A."/>
            <person name="Mondo S."/>
            <person name="Riley R."/>
            <person name="Otillar R."/>
            <person name="Haridas S."/>
            <person name="Lipzen A."/>
            <person name="Grimwood J."/>
            <person name="Schmutz J."/>
            <person name="Clum A."/>
            <person name="Reid I.D."/>
            <person name="Moisan M.C."/>
            <person name="Butler G."/>
            <person name="Nguyen T.T.M."/>
            <person name="Dewar K."/>
            <person name="Conant G."/>
            <person name="Drula E."/>
            <person name="Henrissat B."/>
            <person name="Hansel C."/>
            <person name="Singer S."/>
            <person name="Hutchinson M.I."/>
            <person name="de Vries R.P."/>
            <person name="Natvig D.O."/>
            <person name="Powell A.J."/>
            <person name="Tsang A."/>
            <person name="Grigoriev I.V."/>
        </authorList>
    </citation>
    <scope>NUCLEOTIDE SEQUENCE [LARGE SCALE GENOMIC DNA]</scope>
    <source>
        <strain evidence="2 3">ATCC 24622</strain>
    </source>
</reference>
<accession>A0ABR3VWN0</accession>
<gene>
    <name evidence="2" type="ORF">VTK73DRAFT_169</name>
</gene>
<evidence type="ECO:0000256" key="1">
    <source>
        <dbReference type="SAM" id="MobiDB-lite"/>
    </source>
</evidence>
<protein>
    <submittedName>
        <fullName evidence="2">Uncharacterized protein</fullName>
    </submittedName>
</protein>
<organism evidence="2 3">
    <name type="scientific">Phialemonium thermophilum</name>
    <dbReference type="NCBI Taxonomy" id="223376"/>
    <lineage>
        <taxon>Eukaryota</taxon>
        <taxon>Fungi</taxon>
        <taxon>Dikarya</taxon>
        <taxon>Ascomycota</taxon>
        <taxon>Pezizomycotina</taxon>
        <taxon>Sordariomycetes</taxon>
        <taxon>Sordariomycetidae</taxon>
        <taxon>Cephalothecales</taxon>
        <taxon>Cephalothecaceae</taxon>
        <taxon>Phialemonium</taxon>
    </lineage>
</organism>
<evidence type="ECO:0000313" key="2">
    <source>
        <dbReference type="EMBL" id="KAL1846973.1"/>
    </source>
</evidence>